<name>A0A183CT33_GLOPA</name>
<reference evidence="1" key="1">
    <citation type="submission" date="2014-05" db="EMBL/GenBank/DDBJ databases">
        <title>The genome and life-stage specific transcriptomes of Globodera pallida elucidate key aspects of plant parasitism by a cyst nematode.</title>
        <authorList>
            <person name="Cotton J.A."/>
            <person name="Lilley C.J."/>
            <person name="Jones L.M."/>
            <person name="Kikuchi T."/>
            <person name="Reid A.J."/>
            <person name="Thorpe P."/>
            <person name="Tsai I.J."/>
            <person name="Beasley H."/>
            <person name="Blok V."/>
            <person name="Cock P.J.A."/>
            <person name="Van den Akker S.E."/>
            <person name="Holroyd N."/>
            <person name="Hunt M."/>
            <person name="Mantelin S."/>
            <person name="Naghra H."/>
            <person name="Pain A."/>
            <person name="Palomares-Rius J.E."/>
            <person name="Zarowiecki M."/>
            <person name="Berriman M."/>
            <person name="Jones J.T."/>
            <person name="Urwin P.E."/>
        </authorList>
    </citation>
    <scope>NUCLEOTIDE SEQUENCE [LARGE SCALE GENOMIC DNA]</scope>
    <source>
        <strain evidence="1">Lindley</strain>
    </source>
</reference>
<proteinExistence type="predicted"/>
<evidence type="ECO:0000313" key="2">
    <source>
        <dbReference type="WBParaSite" id="GPLIN_001604100"/>
    </source>
</evidence>
<reference evidence="2" key="2">
    <citation type="submission" date="2016-06" db="UniProtKB">
        <authorList>
            <consortium name="WormBaseParasite"/>
        </authorList>
    </citation>
    <scope>IDENTIFICATION</scope>
</reference>
<dbReference type="AlphaFoldDB" id="A0A183CT33"/>
<protein>
    <submittedName>
        <fullName evidence="2">EB domain-containing protein</fullName>
    </submittedName>
</protein>
<keyword evidence="1" id="KW-1185">Reference proteome</keyword>
<organism evidence="1 2">
    <name type="scientific">Globodera pallida</name>
    <name type="common">Potato cyst nematode worm</name>
    <name type="synonym">Heterodera pallida</name>
    <dbReference type="NCBI Taxonomy" id="36090"/>
    <lineage>
        <taxon>Eukaryota</taxon>
        <taxon>Metazoa</taxon>
        <taxon>Ecdysozoa</taxon>
        <taxon>Nematoda</taxon>
        <taxon>Chromadorea</taxon>
        <taxon>Rhabditida</taxon>
        <taxon>Tylenchina</taxon>
        <taxon>Tylenchomorpha</taxon>
        <taxon>Tylenchoidea</taxon>
        <taxon>Heteroderidae</taxon>
        <taxon>Heteroderinae</taxon>
        <taxon>Globodera</taxon>
    </lineage>
</organism>
<evidence type="ECO:0000313" key="1">
    <source>
        <dbReference type="Proteomes" id="UP000050741"/>
    </source>
</evidence>
<dbReference type="WBParaSite" id="GPLIN_001604100">
    <property type="protein sequence ID" value="GPLIN_001604100"/>
    <property type="gene ID" value="GPLIN_001604100"/>
</dbReference>
<accession>A0A183CT33</accession>
<dbReference type="Proteomes" id="UP000050741">
    <property type="component" value="Unassembled WGS sequence"/>
</dbReference>
<sequence length="125" mass="13714">HCVFPHECPRALRTCVNLDASTTLCSCAYIDAVNCKKVDKAGMSNTRACYIQARALACKWQKCVQIDSDTSYCDCYEFSVDKCPADALDYNETVTPITTTTTTTTSMGNKAFVPKVLSSMHFLSG</sequence>